<dbReference type="Pfam" id="PF04126">
    <property type="entry name" value="Cyclophil_like"/>
    <property type="match status" value="1"/>
</dbReference>
<feature type="domain" description="Cyclophilin TM1367-like" evidence="1">
    <location>
        <begin position="4"/>
        <end position="126"/>
    </location>
</feature>
<protein>
    <recommendedName>
        <fullName evidence="1">Cyclophilin TM1367-like domain-containing protein</fullName>
    </recommendedName>
</protein>
<sequence>MKKKILVSIPELENITIELNDTNSPKTCKSILDSLPFSVNAHVWGEEIYTDESPISQSEENAKSLVDLNDVAYWPSGKAICLFFGPTPIGKKGEIKPYSPVNVVGKITDPDKSILKNFNDGTKISFKKIN</sequence>
<evidence type="ECO:0000313" key="2">
    <source>
        <dbReference type="EMBL" id="NWJ43142.1"/>
    </source>
</evidence>
<evidence type="ECO:0000313" key="3">
    <source>
        <dbReference type="Proteomes" id="UP000523105"/>
    </source>
</evidence>
<proteinExistence type="predicted"/>
<organism evidence="2 3">
    <name type="scientific">Marine Group I thaumarchaeote</name>
    <dbReference type="NCBI Taxonomy" id="2511932"/>
    <lineage>
        <taxon>Archaea</taxon>
        <taxon>Nitrososphaerota</taxon>
        <taxon>Marine Group I</taxon>
    </lineage>
</organism>
<dbReference type="AlphaFoldDB" id="A0A7K4MNJ2"/>
<dbReference type="InterPro" id="IPR025658">
    <property type="entry name" value="Cyclophilin_TM1367"/>
</dbReference>
<dbReference type="Gene3D" id="2.40.100.20">
    <property type="match status" value="1"/>
</dbReference>
<dbReference type="InterPro" id="IPR029000">
    <property type="entry name" value="Cyclophilin-like_dom_sf"/>
</dbReference>
<dbReference type="EMBL" id="JACASV010000012">
    <property type="protein sequence ID" value="NWJ43142.1"/>
    <property type="molecule type" value="Genomic_DNA"/>
</dbReference>
<gene>
    <name evidence="2" type="ORF">HX837_02890</name>
</gene>
<reference evidence="2 3" key="1">
    <citation type="journal article" date="2019" name="Environ. Microbiol.">
        <title>Genomics insights into ecotype formation of ammonia-oxidizing archaea in the deep ocean.</title>
        <authorList>
            <person name="Wang Y."/>
            <person name="Huang J.M."/>
            <person name="Cui G.J."/>
            <person name="Nunoura T."/>
            <person name="Takaki Y."/>
            <person name="Li W.L."/>
            <person name="Li J."/>
            <person name="Gao Z.M."/>
            <person name="Takai K."/>
            <person name="Zhang A.Q."/>
            <person name="Stepanauskas R."/>
        </authorList>
    </citation>
    <scope>NUCLEOTIDE SEQUENCE [LARGE SCALE GENOMIC DNA]</scope>
    <source>
        <strain evidence="2 3">L15b</strain>
    </source>
</reference>
<dbReference type="Proteomes" id="UP000523105">
    <property type="component" value="Unassembled WGS sequence"/>
</dbReference>
<evidence type="ECO:0000259" key="1">
    <source>
        <dbReference type="Pfam" id="PF04126"/>
    </source>
</evidence>
<accession>A0A7K4MNJ2</accession>
<comment type="caution">
    <text evidence="2">The sequence shown here is derived from an EMBL/GenBank/DDBJ whole genome shotgun (WGS) entry which is preliminary data.</text>
</comment>
<dbReference type="SUPFAM" id="SSF50891">
    <property type="entry name" value="Cyclophilin-like"/>
    <property type="match status" value="1"/>
</dbReference>
<name>A0A7K4MNJ2_9ARCH</name>